<comment type="caution">
    <text evidence="2">The sequence shown here is derived from an EMBL/GenBank/DDBJ whole genome shotgun (WGS) entry which is preliminary data.</text>
</comment>
<feature type="signal peptide" evidence="1">
    <location>
        <begin position="1"/>
        <end position="22"/>
    </location>
</feature>
<dbReference type="RefSeq" id="WP_316779724.1">
    <property type="nucleotide sequence ID" value="NZ_JASMWN010000016.1"/>
</dbReference>
<proteinExistence type="predicted"/>
<evidence type="ECO:0000256" key="1">
    <source>
        <dbReference type="SAM" id="SignalP"/>
    </source>
</evidence>
<feature type="chain" id="PRO_5045097907" evidence="1">
    <location>
        <begin position="23"/>
        <end position="203"/>
    </location>
</feature>
<dbReference type="Proteomes" id="UP001255416">
    <property type="component" value="Unassembled WGS sequence"/>
</dbReference>
<accession>A0ABU3VHY3</accession>
<keyword evidence="3" id="KW-1185">Reference proteome</keyword>
<sequence>MQSKRLLSLVFAVTCLGGPGGAADFSDPTWPCIQRKVERLSVGLMWPHPIEDVTLSDQEQAAVNELVGRFTLRRLALDEIAPVLGDFTAKYGAESQLLGTVFAKTFDRLAATRTTILKGIEEYSLSQIAMAEKIGATRGEMDRLLAAEPPDYDKVDAIEAQLDWDERIYTDRKQSLTYVCETPILLEKRLFAIAQMLLNAAEN</sequence>
<evidence type="ECO:0000313" key="2">
    <source>
        <dbReference type="EMBL" id="MDU9005786.1"/>
    </source>
</evidence>
<dbReference type="EMBL" id="JASMWN010000016">
    <property type="protein sequence ID" value="MDU9005786.1"/>
    <property type="molecule type" value="Genomic_DNA"/>
</dbReference>
<name>A0ABU3VHY3_9RHOB</name>
<keyword evidence="1" id="KW-0732">Signal</keyword>
<reference evidence="3" key="1">
    <citation type="submission" date="2023-05" db="EMBL/GenBank/DDBJ databases">
        <title>Sedimentitalea sp. nov. JM2-8.</title>
        <authorList>
            <person name="Huang J."/>
        </authorList>
    </citation>
    <scope>NUCLEOTIDE SEQUENCE [LARGE SCALE GENOMIC DNA]</scope>
    <source>
        <strain evidence="3">KHS03</strain>
    </source>
</reference>
<protein>
    <submittedName>
        <fullName evidence="2">Uncharacterized protein</fullName>
    </submittedName>
</protein>
<organism evidence="2 3">
    <name type="scientific">Sedimentitalea todarodis</name>
    <dbReference type="NCBI Taxonomy" id="1631240"/>
    <lineage>
        <taxon>Bacteria</taxon>
        <taxon>Pseudomonadati</taxon>
        <taxon>Pseudomonadota</taxon>
        <taxon>Alphaproteobacteria</taxon>
        <taxon>Rhodobacterales</taxon>
        <taxon>Paracoccaceae</taxon>
        <taxon>Sedimentitalea</taxon>
    </lineage>
</organism>
<gene>
    <name evidence="2" type="ORF">QO231_18300</name>
</gene>
<evidence type="ECO:0000313" key="3">
    <source>
        <dbReference type="Proteomes" id="UP001255416"/>
    </source>
</evidence>